<organism evidence="2 3">
    <name type="scientific">Longimycelium tulufanense</name>
    <dbReference type="NCBI Taxonomy" id="907463"/>
    <lineage>
        <taxon>Bacteria</taxon>
        <taxon>Bacillati</taxon>
        <taxon>Actinomycetota</taxon>
        <taxon>Actinomycetes</taxon>
        <taxon>Pseudonocardiales</taxon>
        <taxon>Pseudonocardiaceae</taxon>
        <taxon>Longimycelium</taxon>
    </lineage>
</organism>
<proteinExistence type="predicted"/>
<dbReference type="Pfam" id="PF08012">
    <property type="entry name" value="DUF1702"/>
    <property type="match status" value="1"/>
</dbReference>
<reference evidence="2" key="2">
    <citation type="submission" date="2020-09" db="EMBL/GenBank/DDBJ databases">
        <authorList>
            <person name="Sun Q."/>
            <person name="Zhou Y."/>
        </authorList>
    </citation>
    <scope>NUCLEOTIDE SEQUENCE</scope>
    <source>
        <strain evidence="2">CGMCC 4.5737</strain>
    </source>
</reference>
<sequence>MIDGGSQETETSRLLGESMRSESTGDIRRNARWLPIRLPLRMADFAVRGFRLDRPAARAVLQTHGRSFLTGFNIGAEHWRHPHHALATVTEEERGFAYEGAGMYAAMRDLATFGRAGALRRLLAGPGDCYTHLVHVGAGWTFAPLRLGLPVRLPATPLLRWLALDGSGFGETFFGGLRALRRQIRPRRSPRWPALVAGCGRALWFVASADPDGIATIIAHSPAPARPHLWSGVGLAMGYAGAVDDTGRDRLAAAAGEHLAHLAQGLMFAAGARVRAGVVPEHTERACRQLLSVDARTAAQWTDETATDLTTRTDLGAYLEWRSRLCARHS</sequence>
<dbReference type="InterPro" id="IPR012964">
    <property type="entry name" value="DUF1702"/>
</dbReference>
<keyword evidence="3" id="KW-1185">Reference proteome</keyword>
<comment type="caution">
    <text evidence="2">The sequence shown here is derived from an EMBL/GenBank/DDBJ whole genome shotgun (WGS) entry which is preliminary data.</text>
</comment>
<dbReference type="AlphaFoldDB" id="A0A8J3CG31"/>
<accession>A0A8J3CG31</accession>
<feature type="region of interest" description="Disordered" evidence="1">
    <location>
        <begin position="1"/>
        <end position="23"/>
    </location>
</feature>
<protein>
    <submittedName>
        <fullName evidence="2">Enediyne biosynthesis protein</fullName>
    </submittedName>
</protein>
<gene>
    <name evidence="2" type="ORF">GCM10012275_36360</name>
</gene>
<evidence type="ECO:0000313" key="2">
    <source>
        <dbReference type="EMBL" id="GGM62345.1"/>
    </source>
</evidence>
<name>A0A8J3CG31_9PSEU</name>
<reference evidence="2" key="1">
    <citation type="journal article" date="2014" name="Int. J. Syst. Evol. Microbiol.">
        <title>Complete genome sequence of Corynebacterium casei LMG S-19264T (=DSM 44701T), isolated from a smear-ripened cheese.</title>
        <authorList>
            <consortium name="US DOE Joint Genome Institute (JGI-PGF)"/>
            <person name="Walter F."/>
            <person name="Albersmeier A."/>
            <person name="Kalinowski J."/>
            <person name="Ruckert C."/>
        </authorList>
    </citation>
    <scope>NUCLEOTIDE SEQUENCE</scope>
    <source>
        <strain evidence="2">CGMCC 4.5737</strain>
    </source>
</reference>
<dbReference type="EMBL" id="BMMK01000016">
    <property type="protein sequence ID" value="GGM62345.1"/>
    <property type="molecule type" value="Genomic_DNA"/>
</dbReference>
<evidence type="ECO:0000313" key="3">
    <source>
        <dbReference type="Proteomes" id="UP000637578"/>
    </source>
</evidence>
<evidence type="ECO:0000256" key="1">
    <source>
        <dbReference type="SAM" id="MobiDB-lite"/>
    </source>
</evidence>
<dbReference type="Proteomes" id="UP000637578">
    <property type="component" value="Unassembled WGS sequence"/>
</dbReference>